<protein>
    <submittedName>
        <fullName evidence="1">Uncharacterized protein</fullName>
    </submittedName>
</protein>
<dbReference type="EMBL" id="GGEC01057227">
    <property type="protein sequence ID" value="MBX37711.1"/>
    <property type="molecule type" value="Transcribed_RNA"/>
</dbReference>
<evidence type="ECO:0000313" key="1">
    <source>
        <dbReference type="EMBL" id="MBX37711.1"/>
    </source>
</evidence>
<name>A0A2P2N5D3_RHIMU</name>
<accession>A0A2P2N5D3</accession>
<sequence length="32" mass="3805">MYFFFLSSFINYQQSKNGMILLGKALLRMQIT</sequence>
<organism evidence="1">
    <name type="scientific">Rhizophora mucronata</name>
    <name type="common">Asiatic mangrove</name>
    <dbReference type="NCBI Taxonomy" id="61149"/>
    <lineage>
        <taxon>Eukaryota</taxon>
        <taxon>Viridiplantae</taxon>
        <taxon>Streptophyta</taxon>
        <taxon>Embryophyta</taxon>
        <taxon>Tracheophyta</taxon>
        <taxon>Spermatophyta</taxon>
        <taxon>Magnoliopsida</taxon>
        <taxon>eudicotyledons</taxon>
        <taxon>Gunneridae</taxon>
        <taxon>Pentapetalae</taxon>
        <taxon>rosids</taxon>
        <taxon>fabids</taxon>
        <taxon>Malpighiales</taxon>
        <taxon>Rhizophoraceae</taxon>
        <taxon>Rhizophora</taxon>
    </lineage>
</organism>
<reference evidence="1" key="1">
    <citation type="submission" date="2018-02" db="EMBL/GenBank/DDBJ databases">
        <title>Rhizophora mucronata_Transcriptome.</title>
        <authorList>
            <person name="Meera S.P."/>
            <person name="Sreeshan A."/>
            <person name="Augustine A."/>
        </authorList>
    </citation>
    <scope>NUCLEOTIDE SEQUENCE</scope>
    <source>
        <tissue evidence="1">Leaf</tissue>
    </source>
</reference>
<proteinExistence type="predicted"/>
<dbReference type="AlphaFoldDB" id="A0A2P2N5D3"/>